<dbReference type="SUPFAM" id="SSF53335">
    <property type="entry name" value="S-adenosyl-L-methionine-dependent methyltransferases"/>
    <property type="match status" value="1"/>
</dbReference>
<protein>
    <submittedName>
        <fullName evidence="2">S-adenosyl-L-methionine-dependent methyltransferase</fullName>
    </submittedName>
</protein>
<accession>A0A139A259</accession>
<dbReference type="GO" id="GO:0008168">
    <property type="term" value="F:methyltransferase activity"/>
    <property type="evidence" value="ECO:0007669"/>
    <property type="project" value="UniProtKB-KW"/>
</dbReference>
<dbReference type="GO" id="GO:0032259">
    <property type="term" value="P:methylation"/>
    <property type="evidence" value="ECO:0007669"/>
    <property type="project" value="UniProtKB-KW"/>
</dbReference>
<dbReference type="Gene3D" id="3.40.50.150">
    <property type="entry name" value="Vaccinia Virus protein VP39"/>
    <property type="match status" value="1"/>
</dbReference>
<gene>
    <name evidence="2" type="ORF">M427DRAFT_115578</name>
</gene>
<reference evidence="2 3" key="1">
    <citation type="journal article" date="2015" name="Genome Biol. Evol.">
        <title>Phylogenomic analyses indicate that early fungi evolved digesting cell walls of algal ancestors of land plants.</title>
        <authorList>
            <person name="Chang Y."/>
            <person name="Wang S."/>
            <person name="Sekimoto S."/>
            <person name="Aerts A.L."/>
            <person name="Choi C."/>
            <person name="Clum A."/>
            <person name="LaButti K.M."/>
            <person name="Lindquist E.A."/>
            <person name="Yee Ngan C."/>
            <person name="Ohm R.A."/>
            <person name="Salamov A.A."/>
            <person name="Grigoriev I.V."/>
            <person name="Spatafora J.W."/>
            <person name="Berbee M.L."/>
        </authorList>
    </citation>
    <scope>NUCLEOTIDE SEQUENCE [LARGE SCALE GENOMIC DNA]</scope>
    <source>
        <strain evidence="2 3">JEL478</strain>
    </source>
</reference>
<evidence type="ECO:0000313" key="3">
    <source>
        <dbReference type="Proteomes" id="UP000070544"/>
    </source>
</evidence>
<dbReference type="PANTHER" id="PTHR43861">
    <property type="entry name" value="TRANS-ACONITATE 2-METHYLTRANSFERASE-RELATED"/>
    <property type="match status" value="1"/>
</dbReference>
<dbReference type="OrthoDB" id="6329284at2759"/>
<dbReference type="CDD" id="cd02440">
    <property type="entry name" value="AdoMet_MTases"/>
    <property type="match status" value="1"/>
</dbReference>
<dbReference type="STRING" id="1344416.A0A139A259"/>
<name>A0A139A259_GONPJ</name>
<keyword evidence="3" id="KW-1185">Reference proteome</keyword>
<dbReference type="InterPro" id="IPR013217">
    <property type="entry name" value="Methyltransf_12"/>
</dbReference>
<keyword evidence="2" id="KW-0489">Methyltransferase</keyword>
<sequence length="298" mass="32209">MALTATAGDNWDADTYAKNASFVPQMTGDIVGWFNEAAQGEAKAVVDLGCGDGVLTLALFKSRLASSTPFKLLLALDASPNMIASFQSKIDADPVLAQAASKGKLVARVLDGQDIQGEALTELLALNGGDRYDAVFSNAAMHWMKRDPVAVIKGVKSLLKPTAPLISEFGGHLNVSSVHASLLAALRRRGIADPERTVSPWFFPTSATYTAMLEKEGFKVERCQQVPRITPLPTGVAGWLDTFGAPFFQPILSTSGPAEVARVKQEVVDEMRDVLRDPVSGDWFIMYVRLRVLAWRGE</sequence>
<evidence type="ECO:0000259" key="1">
    <source>
        <dbReference type="Pfam" id="PF08242"/>
    </source>
</evidence>
<dbReference type="AlphaFoldDB" id="A0A139A259"/>
<evidence type="ECO:0000313" key="2">
    <source>
        <dbReference type="EMBL" id="KXS10824.1"/>
    </source>
</evidence>
<dbReference type="Proteomes" id="UP000070544">
    <property type="component" value="Unassembled WGS sequence"/>
</dbReference>
<proteinExistence type="predicted"/>
<dbReference type="InterPro" id="IPR029063">
    <property type="entry name" value="SAM-dependent_MTases_sf"/>
</dbReference>
<dbReference type="EMBL" id="KQ965814">
    <property type="protein sequence ID" value="KXS10824.1"/>
    <property type="molecule type" value="Genomic_DNA"/>
</dbReference>
<feature type="domain" description="Methyltransferase type 12" evidence="1">
    <location>
        <begin position="46"/>
        <end position="163"/>
    </location>
</feature>
<organism evidence="2 3">
    <name type="scientific">Gonapodya prolifera (strain JEL478)</name>
    <name type="common">Monoblepharis prolifera</name>
    <dbReference type="NCBI Taxonomy" id="1344416"/>
    <lineage>
        <taxon>Eukaryota</taxon>
        <taxon>Fungi</taxon>
        <taxon>Fungi incertae sedis</taxon>
        <taxon>Chytridiomycota</taxon>
        <taxon>Chytridiomycota incertae sedis</taxon>
        <taxon>Monoblepharidomycetes</taxon>
        <taxon>Monoblepharidales</taxon>
        <taxon>Gonapodyaceae</taxon>
        <taxon>Gonapodya</taxon>
    </lineage>
</organism>
<dbReference type="PANTHER" id="PTHR43861:SF1">
    <property type="entry name" value="TRANS-ACONITATE 2-METHYLTRANSFERASE"/>
    <property type="match status" value="1"/>
</dbReference>
<dbReference type="Pfam" id="PF08242">
    <property type="entry name" value="Methyltransf_12"/>
    <property type="match status" value="1"/>
</dbReference>
<keyword evidence="2" id="KW-0808">Transferase</keyword>